<accession>A0A834TAB1</accession>
<keyword evidence="2" id="KW-1185">Reference proteome</keyword>
<name>A0A834TAB1_9FABA</name>
<reference evidence="1" key="1">
    <citation type="submission" date="2020-09" db="EMBL/GenBank/DDBJ databases">
        <title>Genome-Enabled Discovery of Anthraquinone Biosynthesis in Senna tora.</title>
        <authorList>
            <person name="Kang S.-H."/>
            <person name="Pandey R.P."/>
            <person name="Lee C.-M."/>
            <person name="Sim J.-S."/>
            <person name="Jeong J.-T."/>
            <person name="Choi B.-S."/>
            <person name="Jung M."/>
            <person name="Ginzburg D."/>
            <person name="Zhao K."/>
            <person name="Won S.Y."/>
            <person name="Oh T.-J."/>
            <person name="Yu Y."/>
            <person name="Kim N.-H."/>
            <person name="Lee O.R."/>
            <person name="Lee T.-H."/>
            <person name="Bashyal P."/>
            <person name="Kim T.-S."/>
            <person name="Lee W.-H."/>
            <person name="Kawkins C."/>
            <person name="Kim C.-K."/>
            <person name="Kim J.S."/>
            <person name="Ahn B.O."/>
            <person name="Rhee S.Y."/>
            <person name="Sohng J.K."/>
        </authorList>
    </citation>
    <scope>NUCLEOTIDE SEQUENCE</scope>
    <source>
        <tissue evidence="1">Leaf</tissue>
    </source>
</reference>
<organism evidence="1 2">
    <name type="scientific">Senna tora</name>
    <dbReference type="NCBI Taxonomy" id="362788"/>
    <lineage>
        <taxon>Eukaryota</taxon>
        <taxon>Viridiplantae</taxon>
        <taxon>Streptophyta</taxon>
        <taxon>Embryophyta</taxon>
        <taxon>Tracheophyta</taxon>
        <taxon>Spermatophyta</taxon>
        <taxon>Magnoliopsida</taxon>
        <taxon>eudicotyledons</taxon>
        <taxon>Gunneridae</taxon>
        <taxon>Pentapetalae</taxon>
        <taxon>rosids</taxon>
        <taxon>fabids</taxon>
        <taxon>Fabales</taxon>
        <taxon>Fabaceae</taxon>
        <taxon>Caesalpinioideae</taxon>
        <taxon>Cassia clade</taxon>
        <taxon>Senna</taxon>
    </lineage>
</organism>
<evidence type="ECO:0000313" key="2">
    <source>
        <dbReference type="Proteomes" id="UP000634136"/>
    </source>
</evidence>
<protein>
    <submittedName>
        <fullName evidence="1">Uncharacterized protein</fullName>
    </submittedName>
</protein>
<dbReference type="OrthoDB" id="1434982at2759"/>
<dbReference type="AlphaFoldDB" id="A0A834TAB1"/>
<comment type="caution">
    <text evidence="1">The sequence shown here is derived from an EMBL/GenBank/DDBJ whole genome shotgun (WGS) entry which is preliminary data.</text>
</comment>
<dbReference type="EMBL" id="JAAIUW010000008">
    <property type="protein sequence ID" value="KAF7818498.1"/>
    <property type="molecule type" value="Genomic_DNA"/>
</dbReference>
<gene>
    <name evidence="1" type="ORF">G2W53_023953</name>
</gene>
<dbReference type="Proteomes" id="UP000634136">
    <property type="component" value="Unassembled WGS sequence"/>
</dbReference>
<evidence type="ECO:0000313" key="1">
    <source>
        <dbReference type="EMBL" id="KAF7818498.1"/>
    </source>
</evidence>
<sequence>MNSNNFRIDPNDRFLDRDYSRKRFRGAPRERLKGFGCQKRVKFTVKDVDSSKSSSLKASPIPLESKEVLTYANPPKTSEYAFFKKLKEDAGQRCHSNSTQKDAHLLKKPESNDRFRERANGVRVSSKCFNRSTLIESLPTVNSDSFLSPSDRALKKPDEYPVSSTSTQKHFQGYADTFQPQDMFLHEGTQSVQGNTFFRKRQKLRQWIEDASLPDIDKLCSKGHDIVTMLLSRLFSRTDVENKDSYQKSGEAVTAARHDLLASQDSDIRYKEHHQIPWKNLLGLDSSSYVSDHLSYPMFHRSDERIVSCANFPTSHSHKFQPPYIITEPECSFSGTASFSANSDMTLGFLSNQQEHEPIALNTFIELGKFGREPNPLLLENDCDSSVDDLTVPLSPNNAKLSRGPALSTSFDNCEEQMLNSILSARNLCSSSMLSNQPPDFNSMLDLRLLKCQEFRFGQYVYEDLDTDFNCTSLSLSYKKDHLKLSEDCNISNSCIQDSTYFSPYQPLFRGTVSNDYHRNADTDTEAWLSSSLDLISGRTCLFLPSPHQDHQNANCGTLQLALRESMSDLLKDNCKQELNGGIEEEALYQFREDVLEIYNSSFLHISMQRDKGWPFLLHDSNYIKEEDQTHKMLL</sequence>
<proteinExistence type="predicted"/>